<dbReference type="AlphaFoldDB" id="A0A444E2Y3"/>
<dbReference type="Gene3D" id="1.50.40.10">
    <property type="entry name" value="Mitochondrial carrier domain"/>
    <property type="match status" value="1"/>
</dbReference>
<dbReference type="InterPro" id="IPR002067">
    <property type="entry name" value="MCP"/>
</dbReference>
<feature type="compositionally biased region" description="Low complexity" evidence="6">
    <location>
        <begin position="40"/>
        <end position="52"/>
    </location>
</feature>
<dbReference type="EMBL" id="AMZH03000400">
    <property type="protein sequence ID" value="RRT83963.1"/>
    <property type="molecule type" value="Genomic_DNA"/>
</dbReference>
<dbReference type="GO" id="GO:0055085">
    <property type="term" value="P:transmembrane transport"/>
    <property type="evidence" value="ECO:0007669"/>
    <property type="project" value="InterPro"/>
</dbReference>
<evidence type="ECO:0000256" key="5">
    <source>
        <dbReference type="ARBA" id="ARBA00023136"/>
    </source>
</evidence>
<organism evidence="7 8">
    <name type="scientific">Ensete ventricosum</name>
    <name type="common">Abyssinian banana</name>
    <name type="synonym">Musa ensete</name>
    <dbReference type="NCBI Taxonomy" id="4639"/>
    <lineage>
        <taxon>Eukaryota</taxon>
        <taxon>Viridiplantae</taxon>
        <taxon>Streptophyta</taxon>
        <taxon>Embryophyta</taxon>
        <taxon>Tracheophyta</taxon>
        <taxon>Spermatophyta</taxon>
        <taxon>Magnoliopsida</taxon>
        <taxon>Liliopsida</taxon>
        <taxon>Zingiberales</taxon>
        <taxon>Musaceae</taxon>
        <taxon>Ensete</taxon>
    </lineage>
</organism>
<dbReference type="GO" id="GO:0016020">
    <property type="term" value="C:membrane"/>
    <property type="evidence" value="ECO:0007669"/>
    <property type="project" value="UniProtKB-SubCell"/>
</dbReference>
<feature type="compositionally biased region" description="Basic and acidic residues" evidence="6">
    <location>
        <begin position="102"/>
        <end position="114"/>
    </location>
</feature>
<dbReference type="Proteomes" id="UP000287651">
    <property type="component" value="Unassembled WGS sequence"/>
</dbReference>
<accession>A0A444E2Y3</accession>
<dbReference type="InterPro" id="IPR018108">
    <property type="entry name" value="MCP_transmembrane"/>
</dbReference>
<protein>
    <submittedName>
        <fullName evidence="7">Uncharacterized protein</fullName>
    </submittedName>
</protein>
<keyword evidence="3" id="KW-0812">Transmembrane</keyword>
<keyword evidence="2" id="KW-0813">Transport</keyword>
<evidence type="ECO:0000313" key="8">
    <source>
        <dbReference type="Proteomes" id="UP000287651"/>
    </source>
</evidence>
<feature type="region of interest" description="Disordered" evidence="6">
    <location>
        <begin position="14"/>
        <end position="52"/>
    </location>
</feature>
<feature type="region of interest" description="Disordered" evidence="6">
    <location>
        <begin position="89"/>
        <end position="114"/>
    </location>
</feature>
<dbReference type="PRINTS" id="PR00926">
    <property type="entry name" value="MITOCARRIER"/>
</dbReference>
<evidence type="ECO:0000256" key="6">
    <source>
        <dbReference type="SAM" id="MobiDB-lite"/>
    </source>
</evidence>
<dbReference type="InterPro" id="IPR023395">
    <property type="entry name" value="MCP_dom_sf"/>
</dbReference>
<proteinExistence type="predicted"/>
<comment type="subcellular location">
    <subcellularLocation>
        <location evidence="1">Membrane</location>
        <topology evidence="1">Multi-pass membrane protein</topology>
    </subcellularLocation>
</comment>
<keyword evidence="4" id="KW-0677">Repeat</keyword>
<keyword evidence="5" id="KW-0472">Membrane</keyword>
<dbReference type="SUPFAM" id="SSF103506">
    <property type="entry name" value="Mitochondrial carrier"/>
    <property type="match status" value="1"/>
</dbReference>
<reference evidence="7 8" key="1">
    <citation type="journal article" date="2014" name="Agronomy (Basel)">
        <title>A Draft Genome Sequence for Ensete ventricosum, the Drought-Tolerant Tree Against Hunger.</title>
        <authorList>
            <person name="Harrison J."/>
            <person name="Moore K.A."/>
            <person name="Paszkiewicz K."/>
            <person name="Jones T."/>
            <person name="Grant M."/>
            <person name="Ambacheew D."/>
            <person name="Muzemil S."/>
            <person name="Studholme D.J."/>
        </authorList>
    </citation>
    <scope>NUCLEOTIDE SEQUENCE [LARGE SCALE GENOMIC DNA]</scope>
</reference>
<name>A0A444E2Y3_ENSVE</name>
<evidence type="ECO:0000256" key="3">
    <source>
        <dbReference type="ARBA" id="ARBA00022692"/>
    </source>
</evidence>
<gene>
    <name evidence="7" type="ORF">B296_00015429</name>
</gene>
<dbReference type="Pfam" id="PF00153">
    <property type="entry name" value="Mito_carr"/>
    <property type="match status" value="1"/>
</dbReference>
<evidence type="ECO:0000256" key="2">
    <source>
        <dbReference type="ARBA" id="ARBA00022448"/>
    </source>
</evidence>
<sequence>MQTEARVGVVVEGGGHRTLSSGHAGGAGALDGGARRYSSHQPRQQQQQLQHQPQIGTVAHLIAGGVAGAVSKTCTAPLARLTILFQGRSQKLPVSEPAEQESYGKHEIENLSTS</sequence>
<comment type="caution">
    <text evidence="7">The sequence shown here is derived from an EMBL/GenBank/DDBJ whole genome shotgun (WGS) entry which is preliminary data.</text>
</comment>
<evidence type="ECO:0000256" key="1">
    <source>
        <dbReference type="ARBA" id="ARBA00004141"/>
    </source>
</evidence>
<evidence type="ECO:0000313" key="7">
    <source>
        <dbReference type="EMBL" id="RRT83963.1"/>
    </source>
</evidence>
<evidence type="ECO:0000256" key="4">
    <source>
        <dbReference type="ARBA" id="ARBA00022737"/>
    </source>
</evidence>